<gene>
    <name evidence="2" type="ORF">L1857_15310</name>
</gene>
<dbReference type="EMBL" id="CP091196">
    <property type="protein sequence ID" value="UQS24096.1"/>
    <property type="molecule type" value="Genomic_DNA"/>
</dbReference>
<dbReference type="InterPro" id="IPR000835">
    <property type="entry name" value="HTH_MarR-typ"/>
</dbReference>
<dbReference type="Gene3D" id="1.10.287.100">
    <property type="match status" value="1"/>
</dbReference>
<feature type="domain" description="HTH marR-type" evidence="1">
    <location>
        <begin position="1"/>
        <end position="138"/>
    </location>
</feature>
<reference evidence="2" key="1">
    <citation type="submission" date="2022-01" db="EMBL/GenBank/DDBJ databases">
        <title>PSI-footprinting approach for the identification of protein synthesis inhibitor producers.</title>
        <authorList>
            <person name="Handel F."/>
            <person name="Kulik A."/>
            <person name="Wex K.W."/>
            <person name="Berscheid A."/>
            <person name="Saur J.S."/>
            <person name="Winkler A."/>
            <person name="Wibberg D."/>
            <person name="Kalinowski J."/>
            <person name="Broetz-Oesterhelt H."/>
            <person name="Mast Y."/>
        </authorList>
    </citation>
    <scope>NUCLEOTIDE SEQUENCE</scope>
    <source>
        <strain evidence="2">KNN 49.3e</strain>
    </source>
</reference>
<dbReference type="PANTHER" id="PTHR39515:SF2">
    <property type="entry name" value="HTH-TYPE TRANSCRIPTIONAL REGULATOR RV0880"/>
    <property type="match status" value="1"/>
</dbReference>
<dbReference type="InterPro" id="IPR052526">
    <property type="entry name" value="HTH-type_Bedaq_tolerance"/>
</dbReference>
<dbReference type="Proteomes" id="UP000830158">
    <property type="component" value="Chromosome"/>
</dbReference>
<dbReference type="Pfam" id="PF12802">
    <property type="entry name" value="MarR_2"/>
    <property type="match status" value="1"/>
</dbReference>
<evidence type="ECO:0000313" key="2">
    <source>
        <dbReference type="EMBL" id="UQS24096.1"/>
    </source>
</evidence>
<protein>
    <submittedName>
        <fullName evidence="2">MarR family transcriptional regulator</fullName>
    </submittedName>
</protein>
<dbReference type="InterPro" id="IPR036390">
    <property type="entry name" value="WH_DNA-bd_sf"/>
</dbReference>
<name>A0ABY4NVJ2_9PSEU</name>
<dbReference type="PROSITE" id="PS50995">
    <property type="entry name" value="HTH_MARR_2"/>
    <property type="match status" value="1"/>
</dbReference>
<organism evidence="2 3">
    <name type="scientific">Amycolatopsis thermalba</name>
    <dbReference type="NCBI Taxonomy" id="944492"/>
    <lineage>
        <taxon>Bacteria</taxon>
        <taxon>Bacillati</taxon>
        <taxon>Actinomycetota</taxon>
        <taxon>Actinomycetes</taxon>
        <taxon>Pseudonocardiales</taxon>
        <taxon>Pseudonocardiaceae</taxon>
        <taxon>Amycolatopsis</taxon>
    </lineage>
</organism>
<proteinExistence type="predicted"/>
<dbReference type="PRINTS" id="PR00598">
    <property type="entry name" value="HTHMARR"/>
</dbReference>
<dbReference type="InterPro" id="IPR036388">
    <property type="entry name" value="WH-like_DNA-bd_sf"/>
</dbReference>
<dbReference type="SMART" id="SM00347">
    <property type="entry name" value="HTH_MARR"/>
    <property type="match status" value="1"/>
</dbReference>
<evidence type="ECO:0000259" key="1">
    <source>
        <dbReference type="PROSITE" id="PS50995"/>
    </source>
</evidence>
<evidence type="ECO:0000313" key="3">
    <source>
        <dbReference type="Proteomes" id="UP000830158"/>
    </source>
</evidence>
<dbReference type="Gene3D" id="1.10.10.10">
    <property type="entry name" value="Winged helix-like DNA-binding domain superfamily/Winged helix DNA-binding domain"/>
    <property type="match status" value="1"/>
</dbReference>
<sequence>MNDACWETAGAVRWAVSRLAQRLRAETGRTGLTRLETSVLANLRHGGPLTPTALADVEGLQPQSLTRTINALDEAGLVERSRDDRDRRQQTIRLTAQGRAALDDHVRDGNAWLAEALRTELTPAERDVLRIAADLMTRLAGEGKPGSSLPGAAAPQ</sequence>
<dbReference type="RefSeq" id="WP_233157299.1">
    <property type="nucleotide sequence ID" value="NZ_CP091196.1"/>
</dbReference>
<keyword evidence="3" id="KW-1185">Reference proteome</keyword>
<dbReference type="PANTHER" id="PTHR39515">
    <property type="entry name" value="CONSERVED PROTEIN"/>
    <property type="match status" value="1"/>
</dbReference>
<accession>A0ABY4NVJ2</accession>
<dbReference type="SUPFAM" id="SSF46785">
    <property type="entry name" value="Winged helix' DNA-binding domain"/>
    <property type="match status" value="1"/>
</dbReference>